<sequence length="635" mass="69882">MNSTLKHTIILFLFSFFFFPSIGLAETEPYIVTFEEEADIETLREYDLTILEEFSLFPGAVIEADSEEYSIIKDLPIIHEIEKDQTFKVEAMSTVNWGIDHLFIPTAWASGYTGKDVKVAVIDSGISPHPALKVVKGKSMVDYTTSYSDDNGHGTHSAGIISARTNNQTVGVAHGVQLYAVKALDQEGNGRLIDTIRGIEWAVDEGVELINLSLGTLQPSTALKTAVDSAYENGVLIVAAAGNKKQNFSEPKPVEFPARYGSVIAVSAIDSRNRLANFSATGPEIEFTAPGVSIYSTHLNNSYRHMNGTSMATPFVTGILALYKEAYPDKKASEIRSLAQQSAKSLSGSSRSEQFGYGLIQPPTLIAPEGLNSTVTKRHDNSSASVSLSWTYPEKDRIKSYRIYRDAKLIATVPTLNFEEQLEAGTYEYSVAAIDSNGIESPKSSISTLKIERLASEQTFYDVKKDFWAYPNITFLSSKNIITGYRDGSFDPNASVRRGQAVTMIARALEWEFESIDTSFKDVKSDYFASGAIQEAVDKGIINGFSDGTFRPNAPISRAQMAAIVGKAFMIEGSSIAAYQDISENTTGYRQINRLTEMKIIKGYEGGLYKPNQPLTRAQFSVILSRILDEEFRLP</sequence>
<comment type="caution">
    <text evidence="10">The sequence shown here is derived from an EMBL/GenBank/DDBJ whole genome shotgun (WGS) entry which is preliminary data.</text>
</comment>
<keyword evidence="6 7" id="KW-0720">Serine protease</keyword>
<feature type="active site" description="Charge relay system" evidence="7">
    <location>
        <position position="310"/>
    </location>
</feature>
<evidence type="ECO:0000259" key="9">
    <source>
        <dbReference type="PROSITE" id="PS51272"/>
    </source>
</evidence>
<keyword evidence="5 7" id="KW-0378">Hydrolase</keyword>
<evidence type="ECO:0000256" key="2">
    <source>
        <dbReference type="ARBA" id="ARBA00022670"/>
    </source>
</evidence>
<gene>
    <name evidence="10" type="ORF">RYX56_08120</name>
</gene>
<evidence type="ECO:0000256" key="5">
    <source>
        <dbReference type="ARBA" id="ARBA00022801"/>
    </source>
</evidence>
<dbReference type="InterPro" id="IPR050131">
    <property type="entry name" value="Peptidase_S8_subtilisin-like"/>
</dbReference>
<protein>
    <submittedName>
        <fullName evidence="10">S8 family serine peptidase</fullName>
    </submittedName>
</protein>
<dbReference type="InterPro" id="IPR001119">
    <property type="entry name" value="SLH_dom"/>
</dbReference>
<dbReference type="CDD" id="cd07477">
    <property type="entry name" value="Peptidases_S8_Subtilisin_subset"/>
    <property type="match status" value="1"/>
</dbReference>
<dbReference type="EMBL" id="JAWJBA010000002">
    <property type="protein sequence ID" value="MDV2684333.1"/>
    <property type="molecule type" value="Genomic_DNA"/>
</dbReference>
<dbReference type="PROSITE" id="PS00138">
    <property type="entry name" value="SUBTILASE_SER"/>
    <property type="match status" value="1"/>
</dbReference>
<evidence type="ECO:0000313" key="10">
    <source>
        <dbReference type="EMBL" id="MDV2684333.1"/>
    </source>
</evidence>
<evidence type="ECO:0000256" key="1">
    <source>
        <dbReference type="ARBA" id="ARBA00011073"/>
    </source>
</evidence>
<dbReference type="Proteomes" id="UP001287282">
    <property type="component" value="Unassembled WGS sequence"/>
</dbReference>
<dbReference type="SUPFAM" id="SSF52743">
    <property type="entry name" value="Subtilisin-like"/>
    <property type="match status" value="1"/>
</dbReference>
<organism evidence="10 11">
    <name type="scientific">Alkalihalophilus lindianensis</name>
    <dbReference type="NCBI Taxonomy" id="1630542"/>
    <lineage>
        <taxon>Bacteria</taxon>
        <taxon>Bacillati</taxon>
        <taxon>Bacillota</taxon>
        <taxon>Bacilli</taxon>
        <taxon>Bacillales</taxon>
        <taxon>Bacillaceae</taxon>
        <taxon>Alkalihalophilus</taxon>
    </lineage>
</organism>
<evidence type="ECO:0000256" key="3">
    <source>
        <dbReference type="ARBA" id="ARBA00022723"/>
    </source>
</evidence>
<evidence type="ECO:0000256" key="7">
    <source>
        <dbReference type="PROSITE-ProRule" id="PRU01240"/>
    </source>
</evidence>
<feature type="domain" description="SLH" evidence="9">
    <location>
        <begin position="516"/>
        <end position="579"/>
    </location>
</feature>
<dbReference type="PRINTS" id="PR00723">
    <property type="entry name" value="SUBTILISIN"/>
</dbReference>
<comment type="similarity">
    <text evidence="1 7 8">Belongs to the peptidase S8 family.</text>
</comment>
<keyword evidence="3" id="KW-0479">Metal-binding</keyword>
<keyword evidence="2 7" id="KW-0645">Protease</keyword>
<keyword evidence="11" id="KW-1185">Reference proteome</keyword>
<feature type="active site" description="Charge relay system" evidence="7">
    <location>
        <position position="123"/>
    </location>
</feature>
<dbReference type="PROSITE" id="PS51892">
    <property type="entry name" value="SUBTILASE"/>
    <property type="match status" value="1"/>
</dbReference>
<dbReference type="InterPro" id="IPR023827">
    <property type="entry name" value="Peptidase_S8_Asp-AS"/>
</dbReference>
<evidence type="ECO:0000256" key="6">
    <source>
        <dbReference type="ARBA" id="ARBA00022825"/>
    </source>
</evidence>
<dbReference type="InterPro" id="IPR015500">
    <property type="entry name" value="Peptidase_S8_subtilisin-rel"/>
</dbReference>
<accession>A0ABU3XAK0</accession>
<dbReference type="PROSITE" id="PS51272">
    <property type="entry name" value="SLH"/>
    <property type="match status" value="3"/>
</dbReference>
<feature type="domain" description="SLH" evidence="9">
    <location>
        <begin position="580"/>
        <end position="635"/>
    </location>
</feature>
<dbReference type="PANTHER" id="PTHR43806:SF11">
    <property type="entry name" value="CEREVISIN-RELATED"/>
    <property type="match status" value="1"/>
</dbReference>
<dbReference type="SUPFAM" id="SSF49265">
    <property type="entry name" value="Fibronectin type III"/>
    <property type="match status" value="1"/>
</dbReference>
<dbReference type="InterPro" id="IPR000209">
    <property type="entry name" value="Peptidase_S8/S53_dom"/>
</dbReference>
<keyword evidence="4" id="KW-0732">Signal</keyword>
<name>A0ABU3XAK0_9BACI</name>
<evidence type="ECO:0000313" key="11">
    <source>
        <dbReference type="Proteomes" id="UP001287282"/>
    </source>
</evidence>
<feature type="domain" description="SLH" evidence="9">
    <location>
        <begin position="456"/>
        <end position="515"/>
    </location>
</feature>
<dbReference type="InterPro" id="IPR034202">
    <property type="entry name" value="Subtilisin_Carlsberg-like"/>
</dbReference>
<dbReference type="PANTHER" id="PTHR43806">
    <property type="entry name" value="PEPTIDASE S8"/>
    <property type="match status" value="1"/>
</dbReference>
<evidence type="ECO:0000256" key="8">
    <source>
        <dbReference type="RuleBase" id="RU003355"/>
    </source>
</evidence>
<dbReference type="Gene3D" id="2.60.40.10">
    <property type="entry name" value="Immunoglobulins"/>
    <property type="match status" value="1"/>
</dbReference>
<dbReference type="SUPFAM" id="SSF54897">
    <property type="entry name" value="Protease propeptides/inhibitors"/>
    <property type="match status" value="1"/>
</dbReference>
<evidence type="ECO:0000256" key="4">
    <source>
        <dbReference type="ARBA" id="ARBA00022729"/>
    </source>
</evidence>
<reference evidence="10 11" key="1">
    <citation type="submission" date="2023-10" db="EMBL/GenBank/DDBJ databases">
        <title>Screening of Alkalihalobacillus lindianensis BZ-TG-R113 and Its Alleviation of Salt Stress on Rapeseed Growth.</title>
        <authorList>
            <person name="Zhao B."/>
            <person name="Guo T."/>
        </authorList>
    </citation>
    <scope>NUCLEOTIDE SEQUENCE [LARGE SCALE GENOMIC DNA]</scope>
    <source>
        <strain evidence="10 11">BZ-TG-R113</strain>
    </source>
</reference>
<dbReference type="InterPro" id="IPR036116">
    <property type="entry name" value="FN3_sf"/>
</dbReference>
<dbReference type="Pfam" id="PF00082">
    <property type="entry name" value="Peptidase_S8"/>
    <property type="match status" value="1"/>
</dbReference>
<dbReference type="InterPro" id="IPR013783">
    <property type="entry name" value="Ig-like_fold"/>
</dbReference>
<feature type="active site" description="Charge relay system" evidence="7">
    <location>
        <position position="153"/>
    </location>
</feature>
<dbReference type="PROSITE" id="PS00136">
    <property type="entry name" value="SUBTILASE_ASP"/>
    <property type="match status" value="1"/>
</dbReference>
<dbReference type="Pfam" id="PF00395">
    <property type="entry name" value="SLH"/>
    <property type="match status" value="3"/>
</dbReference>
<dbReference type="Gene3D" id="3.40.50.200">
    <property type="entry name" value="Peptidase S8/S53 domain"/>
    <property type="match status" value="1"/>
</dbReference>
<dbReference type="InterPro" id="IPR036852">
    <property type="entry name" value="Peptidase_S8/S53_dom_sf"/>
</dbReference>
<dbReference type="InterPro" id="IPR023828">
    <property type="entry name" value="Peptidase_S8_Ser-AS"/>
</dbReference>
<proteinExistence type="inferred from homology"/>
<dbReference type="RefSeq" id="WP_317121570.1">
    <property type="nucleotide sequence ID" value="NZ_JAWJBA010000002.1"/>
</dbReference>